<dbReference type="Gene3D" id="1.10.645.10">
    <property type="entry name" value="Cytochrome-c3 Hydrogenase, chain B"/>
    <property type="match status" value="1"/>
</dbReference>
<protein>
    <submittedName>
        <fullName evidence="3">NADH:ubiquinone oxidoreductase</fullName>
    </submittedName>
</protein>
<dbReference type="PANTHER" id="PTHR43485">
    <property type="entry name" value="HYDROGENASE-4 COMPONENT G"/>
    <property type="match status" value="1"/>
</dbReference>
<keyword evidence="1" id="KW-0560">Oxidoreductase</keyword>
<accession>A0ABX0JS63</accession>
<feature type="domain" description="NADH-quinone oxidoreductase subunit D" evidence="2">
    <location>
        <begin position="288"/>
        <end position="455"/>
    </location>
</feature>
<dbReference type="SUPFAM" id="SSF143243">
    <property type="entry name" value="Nqo5-like"/>
    <property type="match status" value="1"/>
</dbReference>
<dbReference type="Proteomes" id="UP000635278">
    <property type="component" value="Unassembled WGS sequence"/>
</dbReference>
<dbReference type="InterPro" id="IPR029014">
    <property type="entry name" value="NiFe-Hase_large"/>
</dbReference>
<evidence type="ECO:0000256" key="1">
    <source>
        <dbReference type="ARBA" id="ARBA00023002"/>
    </source>
</evidence>
<evidence type="ECO:0000259" key="2">
    <source>
        <dbReference type="Pfam" id="PF00346"/>
    </source>
</evidence>
<comment type="caution">
    <text evidence="3">The sequence shown here is derived from an EMBL/GenBank/DDBJ whole genome shotgun (WGS) entry which is preliminary data.</text>
</comment>
<proteinExistence type="predicted"/>
<name>A0ABX0JS63_9PROT</name>
<keyword evidence="4" id="KW-1185">Reference proteome</keyword>
<organism evidence="3 4">
    <name type="scientific">Acetobacter musti</name>
    <dbReference type="NCBI Taxonomy" id="864732"/>
    <lineage>
        <taxon>Bacteria</taxon>
        <taxon>Pseudomonadati</taxon>
        <taxon>Pseudomonadota</taxon>
        <taxon>Alphaproteobacteria</taxon>
        <taxon>Acetobacterales</taxon>
        <taxon>Acetobacteraceae</taxon>
        <taxon>Acetobacter</taxon>
    </lineage>
</organism>
<dbReference type="Pfam" id="PF00346">
    <property type="entry name" value="Complex1_49kDa"/>
    <property type="match status" value="1"/>
</dbReference>
<dbReference type="InterPro" id="IPR052197">
    <property type="entry name" value="ComplexI_49kDa-like"/>
</dbReference>
<reference evidence="3 4" key="1">
    <citation type="journal article" date="2020" name="Int. J. Syst. Evol. Microbiol.">
        <title>Novel acetic acid bacteria from cider fermentations: Acetobacter conturbans sp. nov. and Acetobacter fallax sp. nov.</title>
        <authorList>
            <person name="Sombolestani A.S."/>
            <person name="Cleenwerck I."/>
            <person name="Cnockaert M."/>
            <person name="Borremans W."/>
            <person name="Wieme A.D."/>
            <person name="De Vuyst L."/>
            <person name="Vandamme P."/>
        </authorList>
    </citation>
    <scope>NUCLEOTIDE SEQUENCE [LARGE SCALE GENOMIC DNA]</scope>
    <source>
        <strain evidence="3 4">LMG 30640</strain>
    </source>
</reference>
<dbReference type="InterPro" id="IPR037232">
    <property type="entry name" value="NADH_quin_OxRdtase_su_C/D-like"/>
</dbReference>
<sequence length="540" mass="58253">MNSLPVVFGNMAALPDTMEKTAREIIRSGEPAACHWRFRLDELKWQEFVRHLGNDPAVFIGLWCDGDEICAAVNDGSIAETGPRPLMVSYRLDGPRFPGLSRVRIAAAPFERMIRDLWGVEAMEGSDLRPLVDHGTWSCTAPLAKRPGPAPFGSDLPEFARPDPQVAAHGMIFGRGPATGSADGPVHFRLGIANGLIRTVETRAGYAHRGIIARMRGATIPRVTELAGRVGAGSAVAHQWAFSAAVENATGIVCTTAASRSRVVLTETERIATHLLTLARTARSVEAASVATGLYRLREQILCLCGKATGRRLLMDFICPGGLIPLGRQDMLSLAGIVSELSGLCVDVVSACRFAVSELRALWQVVPGMKRRLQNVGRLTEEQSKMLGLQGSAGRACGYGGDLRLHLNAYGEIPFRPAVSIGGDILTRSEILFEEITESIRILENLADRISSDPEDEAESLCVSVSMPSERCDGYAAIEGPHGPVWYFVTLENGRIEHCFISDPAPVLLMATELVLPGTSPDNFDPVRYSFGVSIAAADL</sequence>
<dbReference type="InterPro" id="IPR001135">
    <property type="entry name" value="NADH_Q_OxRdtase_suD"/>
</dbReference>
<evidence type="ECO:0000313" key="4">
    <source>
        <dbReference type="Proteomes" id="UP000635278"/>
    </source>
</evidence>
<evidence type="ECO:0000313" key="3">
    <source>
        <dbReference type="EMBL" id="NHN85371.1"/>
    </source>
</evidence>
<gene>
    <name evidence="3" type="ORF">GOB93_12070</name>
</gene>
<dbReference type="RefSeq" id="WP_173583759.1">
    <property type="nucleotide sequence ID" value="NZ_WOTB01000015.1"/>
</dbReference>
<dbReference type="EMBL" id="WOTB01000015">
    <property type="protein sequence ID" value="NHN85371.1"/>
    <property type="molecule type" value="Genomic_DNA"/>
</dbReference>
<dbReference type="PANTHER" id="PTHR43485:SF1">
    <property type="entry name" value="FORMATE HYDROGENLYASE SUBUNIT 5-RELATED"/>
    <property type="match status" value="1"/>
</dbReference>
<dbReference type="SUPFAM" id="SSF56762">
    <property type="entry name" value="HydB/Nqo4-like"/>
    <property type="match status" value="1"/>
</dbReference>